<dbReference type="PANTHER" id="PTHR13847:SF287">
    <property type="entry name" value="FAD-DEPENDENT OXIDOREDUCTASE DOMAIN-CONTAINING PROTEIN 1"/>
    <property type="match status" value="1"/>
</dbReference>
<name>A0A1Q9DLK6_SYMMI</name>
<evidence type="ECO:0000313" key="6">
    <source>
        <dbReference type="EMBL" id="OLP96052.1"/>
    </source>
</evidence>
<gene>
    <name evidence="6" type="primary">FOXRED1</name>
    <name evidence="6" type="ORF">AK812_SmicGene21725</name>
</gene>
<evidence type="ECO:0000256" key="4">
    <source>
        <dbReference type="SAM" id="MobiDB-lite"/>
    </source>
</evidence>
<dbReference type="GO" id="GO:0032981">
    <property type="term" value="P:mitochondrial respiratory chain complex I assembly"/>
    <property type="evidence" value="ECO:0007669"/>
    <property type="project" value="TreeGrafter"/>
</dbReference>
<dbReference type="AlphaFoldDB" id="A0A1Q9DLK6"/>
<keyword evidence="7" id="KW-1185">Reference proteome</keyword>
<reference evidence="6 7" key="1">
    <citation type="submission" date="2016-02" db="EMBL/GenBank/DDBJ databases">
        <title>Genome analysis of coral dinoflagellate symbionts highlights evolutionary adaptations to a symbiotic lifestyle.</title>
        <authorList>
            <person name="Aranda M."/>
            <person name="Li Y."/>
            <person name="Liew Y.J."/>
            <person name="Baumgarten S."/>
            <person name="Simakov O."/>
            <person name="Wilson M."/>
            <person name="Piel J."/>
            <person name="Ashoor H."/>
            <person name="Bougouffa S."/>
            <person name="Bajic V.B."/>
            <person name="Ryu T."/>
            <person name="Ravasi T."/>
            <person name="Bayer T."/>
            <person name="Micklem G."/>
            <person name="Kim H."/>
            <person name="Bhak J."/>
            <person name="Lajeunesse T.C."/>
            <person name="Voolstra C.R."/>
        </authorList>
    </citation>
    <scope>NUCLEOTIDE SEQUENCE [LARGE SCALE GENOMIC DNA]</scope>
    <source>
        <strain evidence="6 7">CCMP2467</strain>
    </source>
</reference>
<feature type="compositionally biased region" description="Polar residues" evidence="4">
    <location>
        <begin position="314"/>
        <end position="327"/>
    </location>
</feature>
<protein>
    <recommendedName>
        <fullName evidence="2">FAD-dependent oxidoreductase domain-containing protein 1</fullName>
    </recommendedName>
</protein>
<dbReference type="EMBL" id="LSRX01000481">
    <property type="protein sequence ID" value="OLP96052.1"/>
    <property type="molecule type" value="Genomic_DNA"/>
</dbReference>
<evidence type="ECO:0000256" key="2">
    <source>
        <dbReference type="ARBA" id="ARBA00039785"/>
    </source>
</evidence>
<dbReference type="Gene3D" id="3.50.50.60">
    <property type="entry name" value="FAD/NAD(P)-binding domain"/>
    <property type="match status" value="2"/>
</dbReference>
<evidence type="ECO:0000259" key="5">
    <source>
        <dbReference type="Pfam" id="PF01266"/>
    </source>
</evidence>
<evidence type="ECO:0000256" key="3">
    <source>
        <dbReference type="ARBA" id="ARBA00046185"/>
    </source>
</evidence>
<dbReference type="Proteomes" id="UP000186817">
    <property type="component" value="Unassembled WGS sequence"/>
</dbReference>
<organism evidence="6 7">
    <name type="scientific">Symbiodinium microadriaticum</name>
    <name type="common">Dinoflagellate</name>
    <name type="synonym">Zooxanthella microadriatica</name>
    <dbReference type="NCBI Taxonomy" id="2951"/>
    <lineage>
        <taxon>Eukaryota</taxon>
        <taxon>Sar</taxon>
        <taxon>Alveolata</taxon>
        <taxon>Dinophyceae</taxon>
        <taxon>Suessiales</taxon>
        <taxon>Symbiodiniaceae</taxon>
        <taxon>Symbiodinium</taxon>
    </lineage>
</organism>
<keyword evidence="1" id="KW-0560">Oxidoreductase</keyword>
<feature type="compositionally biased region" description="Basic residues" evidence="4">
    <location>
        <begin position="642"/>
        <end position="658"/>
    </location>
</feature>
<accession>A0A1Q9DLK6</accession>
<comment type="function">
    <text evidence="3">Required for the assembly of the mitochondrial membrane respiratory chain NADH dehydrogenase (Complex I). Involved in mid-late stages of complex I assembly.</text>
</comment>
<comment type="caution">
    <text evidence="6">The sequence shown here is derived from an EMBL/GenBank/DDBJ whole genome shotgun (WGS) entry which is preliminary data.</text>
</comment>
<feature type="region of interest" description="Disordered" evidence="4">
    <location>
        <begin position="304"/>
        <end position="327"/>
    </location>
</feature>
<dbReference type="Pfam" id="PF01266">
    <property type="entry name" value="DAO"/>
    <property type="match status" value="2"/>
</dbReference>
<feature type="domain" description="FAD dependent oxidoreductase" evidence="5">
    <location>
        <begin position="680"/>
        <end position="982"/>
    </location>
</feature>
<dbReference type="GO" id="GO:0016491">
    <property type="term" value="F:oxidoreductase activity"/>
    <property type="evidence" value="ECO:0007669"/>
    <property type="project" value="UniProtKB-KW"/>
</dbReference>
<proteinExistence type="predicted"/>
<sequence>MDLPRPIVMDSEGDGLKTGRALLGRLLLAGSALTPEGLLNLGWTASEFARPLASLSSEPIDLKGHSRCQKVKSPLRPKRVHFQEPDIIEVPSWKDETRQMHYRAQPSEEDLLEESVKLLLRTAKRFLSSRVAFAAASAAAMTGMAWCISLKIRASSGPAAAGGVVAEGAKELPYDLISASRATSLRQARLARLPGSVLRGGRSFSSCDVAVVGGGVIGTSVALHLAALGRRDIVVFEPDAKYTYASAPRSAGGLRQQFSLPVNVELSLYGVDFLKRGLERLCEGIDVDTDVQFKAISKRARKGNGVNNPALPAMSQSQSPTELVPSSPTEEGVLEMERQPELVPVSGTPGVDHDLLDRAYNHLRSQGMGTLELAAQELDECELIARQICDELGVPCPSYLPEVVQEWVEGAKKETRIFQRASGASPRRGAEPERWVVKLKQELKDIAPVLAKLQGSLGPDREANLLVGRPADLVDFLLSRKVAEFPLEQRASHGRLAWAGKDRVDYGGGEAQLSIKARGNTWDIRLKAIVDRCVNYTVIQLTTEIFIKFVFGTLRSGVWADGDPVGQVVKGLSGYRGKETRVAVAVLERYVVSQWQSGMMEITFFAWWILIMIYSSWRLDDALHVVPDTLGMKASTGSSGKLKSRGRGKGRGSQRRRSRCQEKIGWGTAGQRLPSRWTIMKELERVVIAQTFEMLENGYLLLATPDGEAALRENNAVQHSAGAGWIRLLDPSELNSRFPWLSTEGVALGSFGERNEGYFDPWALLQAMRKAAMAKGVRFVETAVTAMRMAPDKSIAAVQLADGTDATAKTVVNAAGAWGGKVVAMCREVTPLPVVPRKRCIFLFHAGVEVASDGLHPRPPENTPLTIDASGVYFRSEGSRNRFLCGVSPKPEADLDCDADALLDVDYDLFEDVIWPALAERAPAFEAIKLESSWAGLYEYNTLDQNGVVGWHPDVPNMLVACGFSGHGLQQAPGVGRAVAELLSLGGYDSIDLSVLGYDRILRNEPVFERGIY</sequence>
<dbReference type="InterPro" id="IPR006076">
    <property type="entry name" value="FAD-dep_OxRdtase"/>
</dbReference>
<dbReference type="InterPro" id="IPR036188">
    <property type="entry name" value="FAD/NAD-bd_sf"/>
</dbReference>
<dbReference type="OrthoDB" id="424974at2759"/>
<dbReference type="SUPFAM" id="SSF51905">
    <property type="entry name" value="FAD/NAD(P)-binding domain"/>
    <property type="match status" value="2"/>
</dbReference>
<dbReference type="Gene3D" id="3.30.9.10">
    <property type="entry name" value="D-Amino Acid Oxidase, subunit A, domain 2"/>
    <property type="match status" value="1"/>
</dbReference>
<dbReference type="GO" id="GO:0005739">
    <property type="term" value="C:mitochondrion"/>
    <property type="evidence" value="ECO:0007669"/>
    <property type="project" value="GOC"/>
</dbReference>
<dbReference type="PANTHER" id="PTHR13847">
    <property type="entry name" value="SARCOSINE DEHYDROGENASE-RELATED"/>
    <property type="match status" value="1"/>
</dbReference>
<feature type="domain" description="FAD dependent oxidoreductase" evidence="5">
    <location>
        <begin position="208"/>
        <end position="289"/>
    </location>
</feature>
<feature type="region of interest" description="Disordered" evidence="4">
    <location>
        <begin position="634"/>
        <end position="660"/>
    </location>
</feature>
<evidence type="ECO:0000313" key="7">
    <source>
        <dbReference type="Proteomes" id="UP000186817"/>
    </source>
</evidence>
<evidence type="ECO:0000256" key="1">
    <source>
        <dbReference type="ARBA" id="ARBA00023002"/>
    </source>
</evidence>